<keyword evidence="1" id="KW-0472">Membrane</keyword>
<evidence type="ECO:0000313" key="3">
    <source>
        <dbReference type="Proteomes" id="UP000824248"/>
    </source>
</evidence>
<keyword evidence="1" id="KW-1133">Transmembrane helix</keyword>
<dbReference type="Pfam" id="PF11174">
    <property type="entry name" value="DUF2970"/>
    <property type="match status" value="1"/>
</dbReference>
<reference evidence="2" key="1">
    <citation type="journal article" date="2021" name="PeerJ">
        <title>Extensive microbial diversity within the chicken gut microbiome revealed by metagenomics and culture.</title>
        <authorList>
            <person name="Gilroy R."/>
            <person name="Ravi A."/>
            <person name="Getino M."/>
            <person name="Pursley I."/>
            <person name="Horton D.L."/>
            <person name="Alikhan N.F."/>
            <person name="Baker D."/>
            <person name="Gharbi K."/>
            <person name="Hall N."/>
            <person name="Watson M."/>
            <person name="Adriaenssens E.M."/>
            <person name="Foster-Nyarko E."/>
            <person name="Jarju S."/>
            <person name="Secka A."/>
            <person name="Antonio M."/>
            <person name="Oren A."/>
            <person name="Chaudhuri R.R."/>
            <person name="La Ragione R."/>
            <person name="Hildebrand F."/>
            <person name="Pallen M.J."/>
        </authorList>
    </citation>
    <scope>NUCLEOTIDE SEQUENCE</scope>
    <source>
        <strain evidence="2">1193</strain>
    </source>
</reference>
<name>A0A9D1WLL3_9GAMM</name>
<gene>
    <name evidence="2" type="ORF">H9854_02425</name>
</gene>
<comment type="caution">
    <text evidence="2">The sequence shown here is derived from an EMBL/GenBank/DDBJ whole genome shotgun (WGS) entry which is preliminary data.</text>
</comment>
<evidence type="ECO:0000313" key="2">
    <source>
        <dbReference type="EMBL" id="HIX61077.1"/>
    </source>
</evidence>
<protein>
    <submittedName>
        <fullName evidence="2">DUF2970 domain-containing protein</fullName>
    </submittedName>
</protein>
<proteinExistence type="predicted"/>
<reference evidence="2" key="2">
    <citation type="submission" date="2021-04" db="EMBL/GenBank/DDBJ databases">
        <authorList>
            <person name="Gilroy R."/>
        </authorList>
    </citation>
    <scope>NUCLEOTIDE SEQUENCE</scope>
    <source>
        <strain evidence="2">1193</strain>
    </source>
</reference>
<keyword evidence="1" id="KW-0812">Transmembrane</keyword>
<dbReference type="AlphaFoldDB" id="A0A9D1WLL3"/>
<evidence type="ECO:0000256" key="1">
    <source>
        <dbReference type="SAM" id="Phobius"/>
    </source>
</evidence>
<dbReference type="EMBL" id="DXFC01000069">
    <property type="protein sequence ID" value="HIX61077.1"/>
    <property type="molecule type" value="Genomic_DNA"/>
</dbReference>
<dbReference type="Proteomes" id="UP000824248">
    <property type="component" value="Unassembled WGS sequence"/>
</dbReference>
<sequence length="57" mass="6447">MWGVIKSILWAFLGVQRDQQRREDFESGKPMAFIVTGLVMGGVLVLVLLFLAIRIAR</sequence>
<organism evidence="2 3">
    <name type="scientific">Candidatus Halomonas stercoripullorum</name>
    <dbReference type="NCBI Taxonomy" id="2838617"/>
    <lineage>
        <taxon>Bacteria</taxon>
        <taxon>Pseudomonadati</taxon>
        <taxon>Pseudomonadota</taxon>
        <taxon>Gammaproteobacteria</taxon>
        <taxon>Oceanospirillales</taxon>
        <taxon>Halomonadaceae</taxon>
        <taxon>Halomonas</taxon>
    </lineage>
</organism>
<dbReference type="InterPro" id="IPR021344">
    <property type="entry name" value="DUF2970"/>
</dbReference>
<feature type="transmembrane region" description="Helical" evidence="1">
    <location>
        <begin position="33"/>
        <end position="53"/>
    </location>
</feature>
<accession>A0A9D1WLL3</accession>